<gene>
    <name evidence="1" type="ORF">FHS87_002151</name>
</gene>
<dbReference type="Proteomes" id="UP000580654">
    <property type="component" value="Unassembled WGS sequence"/>
</dbReference>
<dbReference type="EMBL" id="JACIJD010000008">
    <property type="protein sequence ID" value="MBB5694111.1"/>
    <property type="molecule type" value="Genomic_DNA"/>
</dbReference>
<dbReference type="Pfam" id="PF05845">
    <property type="entry name" value="PhnH"/>
    <property type="match status" value="1"/>
</dbReference>
<dbReference type="InterPro" id="IPR008772">
    <property type="entry name" value="Phosphonate_metab_PhnH"/>
</dbReference>
<organism evidence="1 2">
    <name type="scientific">Muricoccus pecuniae</name>
    <dbReference type="NCBI Taxonomy" id="693023"/>
    <lineage>
        <taxon>Bacteria</taxon>
        <taxon>Pseudomonadati</taxon>
        <taxon>Pseudomonadota</taxon>
        <taxon>Alphaproteobacteria</taxon>
        <taxon>Acetobacterales</taxon>
        <taxon>Roseomonadaceae</taxon>
        <taxon>Muricoccus</taxon>
    </lineage>
</organism>
<evidence type="ECO:0000313" key="2">
    <source>
        <dbReference type="Proteomes" id="UP000580654"/>
    </source>
</evidence>
<dbReference type="NCBIfam" id="TIGR03292">
    <property type="entry name" value="PhnH_redo"/>
    <property type="match status" value="1"/>
</dbReference>
<proteinExistence type="predicted"/>
<keyword evidence="1" id="KW-0808">Transferase</keyword>
<comment type="caution">
    <text evidence="1">The sequence shown here is derived from an EMBL/GenBank/DDBJ whole genome shotgun (WGS) entry which is preliminary data.</text>
</comment>
<dbReference type="AlphaFoldDB" id="A0A840YDA4"/>
<keyword evidence="2" id="KW-1185">Reference proteome</keyword>
<evidence type="ECO:0000313" key="1">
    <source>
        <dbReference type="EMBL" id="MBB5694111.1"/>
    </source>
</evidence>
<dbReference type="InterPro" id="IPR038058">
    <property type="entry name" value="PhnH-like_sp"/>
</dbReference>
<sequence length="205" mass="21214">MSARDRLRPPVAATAGTLLPGFADPVLDAQSAFRAVLEAMARPGRVQRLPRPPAPPAPILPAAGAVLLALVDSATPVLTDAGAEAEAWLRFHAGCPLADGPAEADFLLATGTPPPLAALRAGTDEDPQLSATLILQVQALEEGSGWRLTGPGIEREHRLRVAGAPPGFIAERTANAALFPRGVDVILCAGDRVAALPRTTRIEEG</sequence>
<name>A0A840YDA4_9PROT</name>
<dbReference type="SUPFAM" id="SSF159709">
    <property type="entry name" value="PhnH-like"/>
    <property type="match status" value="1"/>
</dbReference>
<dbReference type="EC" id="2.7.8.37" evidence="1"/>
<dbReference type="GO" id="GO:0061693">
    <property type="term" value="F:alpha-D-ribose 1-methylphosphonate 5-triphosphate synthase activity"/>
    <property type="evidence" value="ECO:0007669"/>
    <property type="project" value="UniProtKB-EC"/>
</dbReference>
<dbReference type="Gene3D" id="3.40.50.11310">
    <property type="entry name" value="Bacterial phosphonate metabolism protein PhnH"/>
    <property type="match status" value="1"/>
</dbReference>
<dbReference type="RefSeq" id="WP_184517551.1">
    <property type="nucleotide sequence ID" value="NZ_JACIJD010000008.1"/>
</dbReference>
<accession>A0A840YDA4</accession>
<protein>
    <submittedName>
        <fullName evidence="1">Alpha-D-ribose 1-methylphosphonate 5-triphosphate synthase subunit PhnH</fullName>
        <ecNumber evidence="1">2.7.8.37</ecNumber>
    </submittedName>
</protein>
<reference evidence="1 2" key="1">
    <citation type="submission" date="2020-08" db="EMBL/GenBank/DDBJ databases">
        <title>Genomic Encyclopedia of Type Strains, Phase IV (KMG-IV): sequencing the most valuable type-strain genomes for metagenomic binning, comparative biology and taxonomic classification.</title>
        <authorList>
            <person name="Goeker M."/>
        </authorList>
    </citation>
    <scope>NUCLEOTIDE SEQUENCE [LARGE SCALE GENOMIC DNA]</scope>
    <source>
        <strain evidence="1 2">DSM 25622</strain>
    </source>
</reference>
<dbReference type="PIRSF" id="PIRSF020680">
    <property type="entry name" value="PhnH"/>
    <property type="match status" value="1"/>
</dbReference>
<dbReference type="GO" id="GO:0019634">
    <property type="term" value="P:organic phosphonate metabolic process"/>
    <property type="evidence" value="ECO:0007669"/>
    <property type="project" value="InterPro"/>
</dbReference>